<dbReference type="InterPro" id="IPR029063">
    <property type="entry name" value="SAM-dependent_MTases_sf"/>
</dbReference>
<dbReference type="PANTHER" id="PTHR43861">
    <property type="entry name" value="TRANS-ACONITATE 2-METHYLTRANSFERASE-RELATED"/>
    <property type="match status" value="1"/>
</dbReference>
<proteinExistence type="predicted"/>
<dbReference type="Pfam" id="PF13649">
    <property type="entry name" value="Methyltransf_25"/>
    <property type="match status" value="1"/>
</dbReference>
<gene>
    <name evidence="4" type="ORF">G7B40_031945</name>
</gene>
<organism evidence="4 5">
    <name type="scientific">Aetokthonos hydrillicola Thurmond2011</name>
    <dbReference type="NCBI Taxonomy" id="2712845"/>
    <lineage>
        <taxon>Bacteria</taxon>
        <taxon>Bacillati</taxon>
        <taxon>Cyanobacteriota</taxon>
        <taxon>Cyanophyceae</taxon>
        <taxon>Nostocales</taxon>
        <taxon>Hapalosiphonaceae</taxon>
        <taxon>Aetokthonos</taxon>
    </lineage>
</organism>
<dbReference type="GO" id="GO:0032259">
    <property type="term" value="P:methylation"/>
    <property type="evidence" value="ECO:0007669"/>
    <property type="project" value="UniProtKB-KW"/>
</dbReference>
<dbReference type="EMBL" id="JAALHA020000022">
    <property type="protein sequence ID" value="MDR9899139.1"/>
    <property type="molecule type" value="Genomic_DNA"/>
</dbReference>
<name>A0AAP5IEX1_9CYAN</name>
<dbReference type="AlphaFoldDB" id="A0AAP5IEX1"/>
<reference evidence="5" key="1">
    <citation type="journal article" date="2021" name="Science">
        <title>Hunting the eagle killer: A cyanobacterial neurotoxin causes vacuolar myelinopathy.</title>
        <authorList>
            <person name="Breinlinger S."/>
            <person name="Phillips T.J."/>
            <person name="Haram B.N."/>
            <person name="Mares J."/>
            <person name="Martinez Yerena J.A."/>
            <person name="Hrouzek P."/>
            <person name="Sobotka R."/>
            <person name="Henderson W.M."/>
            <person name="Schmieder P."/>
            <person name="Williams S.M."/>
            <person name="Lauderdale J.D."/>
            <person name="Wilde H.D."/>
            <person name="Gerrin W."/>
            <person name="Kust A."/>
            <person name="Washington J.W."/>
            <person name="Wagner C."/>
            <person name="Geier B."/>
            <person name="Liebeke M."/>
            <person name="Enke H."/>
            <person name="Niedermeyer T.H.J."/>
            <person name="Wilde S.B."/>
        </authorList>
    </citation>
    <scope>NUCLEOTIDE SEQUENCE [LARGE SCALE GENOMIC DNA]</scope>
    <source>
        <strain evidence="5">Thurmond2011</strain>
    </source>
</reference>
<dbReference type="RefSeq" id="WP_208340570.1">
    <property type="nucleotide sequence ID" value="NZ_CAWQFN010000710.1"/>
</dbReference>
<evidence type="ECO:0000256" key="1">
    <source>
        <dbReference type="ARBA" id="ARBA00022603"/>
    </source>
</evidence>
<evidence type="ECO:0000256" key="2">
    <source>
        <dbReference type="ARBA" id="ARBA00022679"/>
    </source>
</evidence>
<accession>A0AAP5IEX1</accession>
<feature type="domain" description="Methyltransferase" evidence="3">
    <location>
        <begin position="43"/>
        <end position="122"/>
    </location>
</feature>
<keyword evidence="5" id="KW-1185">Reference proteome</keyword>
<dbReference type="SUPFAM" id="SSF53335">
    <property type="entry name" value="S-adenosyl-L-methionine-dependent methyltransferases"/>
    <property type="match status" value="1"/>
</dbReference>
<dbReference type="PANTHER" id="PTHR43861:SF1">
    <property type="entry name" value="TRANS-ACONITATE 2-METHYLTRANSFERASE"/>
    <property type="match status" value="1"/>
</dbReference>
<keyword evidence="2" id="KW-0808">Transferase</keyword>
<evidence type="ECO:0000313" key="5">
    <source>
        <dbReference type="Proteomes" id="UP000667802"/>
    </source>
</evidence>
<evidence type="ECO:0000313" key="4">
    <source>
        <dbReference type="EMBL" id="MDR9899139.1"/>
    </source>
</evidence>
<evidence type="ECO:0000259" key="3">
    <source>
        <dbReference type="Pfam" id="PF13649"/>
    </source>
</evidence>
<dbReference type="Gene3D" id="3.40.50.150">
    <property type="entry name" value="Vaccinia Virus protein VP39"/>
    <property type="match status" value="1"/>
</dbReference>
<dbReference type="CDD" id="cd02440">
    <property type="entry name" value="AdoMet_MTases"/>
    <property type="match status" value="1"/>
</dbReference>
<dbReference type="Proteomes" id="UP000667802">
    <property type="component" value="Unassembled WGS sequence"/>
</dbReference>
<comment type="caution">
    <text evidence="4">The sequence shown here is derived from an EMBL/GenBank/DDBJ whole genome shotgun (WGS) entry which is preliminary data.</text>
</comment>
<dbReference type="GO" id="GO:0008168">
    <property type="term" value="F:methyltransferase activity"/>
    <property type="evidence" value="ECO:0007669"/>
    <property type="project" value="UniProtKB-KW"/>
</dbReference>
<dbReference type="InterPro" id="IPR041698">
    <property type="entry name" value="Methyltransf_25"/>
</dbReference>
<sequence>MSQQVFWDNIYAQHSNINFRQEDDEVLLAAMSHFGDVTGAKLLDLGCGDGDTSLYFASKGANVVAVDISQVAVDNLTAFCRQNNIPNLTAIQASAFDIAKIDKFDFVFGNMILHHLEPFAEFSDILRASILPGGKAFFHENSAFSDILIWFRNNLVGKFGIPKYGDDEEFPLMPKEVQILEKNFSVKVEHPELVFFGLASVYLLKGHFHKQLQGLDNYLFQFPSFRKYSYRQFLLLS</sequence>
<keyword evidence="1 4" id="KW-0489">Methyltransferase</keyword>
<protein>
    <submittedName>
        <fullName evidence="4">Methyltransferase domain-containing protein</fullName>
    </submittedName>
</protein>